<organism evidence="3 4">
    <name type="scientific">Psychrobacter arcticus (strain DSM 17307 / VKM B-2377 / 273-4)</name>
    <dbReference type="NCBI Taxonomy" id="259536"/>
    <lineage>
        <taxon>Bacteria</taxon>
        <taxon>Pseudomonadati</taxon>
        <taxon>Pseudomonadota</taxon>
        <taxon>Gammaproteobacteria</taxon>
        <taxon>Moraxellales</taxon>
        <taxon>Moraxellaceae</taxon>
        <taxon>Psychrobacter</taxon>
    </lineage>
</organism>
<reference evidence="3 4" key="1">
    <citation type="journal article" date="2010" name="Appl. Environ. Microbiol.">
        <title>The genome sequence of Psychrobacter arcticus 273-4, a psychroactive Siberian permafrost bacterium, reveals mechanisms for adaptation to low-temperature growth.</title>
        <authorList>
            <person name="Ayala-del-Rio H.L."/>
            <person name="Chain P.S."/>
            <person name="Grzymski J.J."/>
            <person name="Ponder M.A."/>
            <person name="Ivanova N."/>
            <person name="Bergholz P.W."/>
            <person name="Di Bartolo G."/>
            <person name="Hauser L."/>
            <person name="Land M."/>
            <person name="Bakermans C."/>
            <person name="Rodrigues D."/>
            <person name="Klappenbach J."/>
            <person name="Zarka D."/>
            <person name="Larimer F."/>
            <person name="Richardson P."/>
            <person name="Murray A."/>
            <person name="Thomashow M."/>
            <person name="Tiedje J.M."/>
        </authorList>
    </citation>
    <scope>NUCLEOTIDE SEQUENCE [LARGE SCALE GENOMIC DNA]</scope>
    <source>
        <strain evidence="4">DSM 17307 / VKM B-2377 / 273-4</strain>
    </source>
</reference>
<dbReference type="STRING" id="259536.Psyc_1194"/>
<gene>
    <name evidence="3" type="ordered locus">Psyc_1194</name>
</gene>
<dbReference type="RefSeq" id="WP_011280467.1">
    <property type="nucleotide sequence ID" value="NC_007204.1"/>
</dbReference>
<dbReference type="HOGENOM" id="CLU_288014_0_0_6"/>
<dbReference type="SUPFAM" id="SSF103515">
    <property type="entry name" value="Autotransporter"/>
    <property type="match status" value="1"/>
</dbReference>
<feature type="domain" description="Autotransporter" evidence="2">
    <location>
        <begin position="790"/>
        <end position="1068"/>
    </location>
</feature>
<evidence type="ECO:0000313" key="4">
    <source>
        <dbReference type="Proteomes" id="UP000000546"/>
    </source>
</evidence>
<dbReference type="InterPro" id="IPR006315">
    <property type="entry name" value="OM_autotransptr_brl_dom"/>
</dbReference>
<dbReference type="InterPro" id="IPR013425">
    <property type="entry name" value="Autotrns_rpt"/>
</dbReference>
<protein>
    <submittedName>
        <fullName evidence="3">Putative secreted protein, autotransporter domain protein</fullName>
    </submittedName>
</protein>
<dbReference type="eggNOG" id="COG4625">
    <property type="taxonomic scope" value="Bacteria"/>
</dbReference>
<name>Q4FSG3_PSYA2</name>
<proteinExistence type="predicted"/>
<keyword evidence="1" id="KW-0732">Signal</keyword>
<dbReference type="eggNOG" id="COG3210">
    <property type="taxonomic scope" value="Bacteria"/>
</dbReference>
<dbReference type="Proteomes" id="UP000000546">
    <property type="component" value="Chromosome"/>
</dbReference>
<dbReference type="AlphaFoldDB" id="Q4FSG3"/>
<dbReference type="InterPro" id="IPR005546">
    <property type="entry name" value="Autotransporte_beta"/>
</dbReference>
<dbReference type="KEGG" id="par:Psyc_1194"/>
<sequence>MNHVYRVVFNRSLGVYQCVSELAKTCGKSSGKSSKTAAKNGFTLRALSTALFSVLGLSIASVTHATTYDNGAVNIVDNGYTIVDDIVKNDGTILKNNDVNTYNYMQMNGDQELPSRLLITDKGAVQTNQFIIYNNALVDIEAGGRLEANSIYTSNYYGPNNQQIASDTKINVNGSGSLLKAQDWLSIRSQNSETTLTVENGGTVEANYLNIYSYSYFDENNQLTPADTSVNVDGSGSLLKAQGWLSIGSRNSETTLTVENGGTVEANYLDIYSYNYYNQDNQPITTSKTNVNIDGSGSSLKVQEDVRISSENSGTSTLTVKNGGTAEANSLGIYSYGYYYQDNQPITTGETSVNVDGLSSSLKIQEDVRISSRNSGTSTLTIENGGTAEANNLYIGSDDYNNSTSTASKSVVNVSGNGSSLTVNNLYAGIGGKGQVDVTDQGTLEVTRQLQLGGSDTEGANAVGELTVDNATLIAPATVVGAFGSGTLNIVNNGVIKTQSIERFENSAKSEVNFDNGTLKLTGSQPELFRNFTGDNLINLGAGGGTIDTAGFSAGLFEDTTLAGNGAVITGTGDFTKTGTGSLTMATTAKQWTGATNVKQGTLRLDGDYTMRDGEILGIGLNSLDDYGQLVVNGSADITEGQLNVNASEAVQRLNGATVWNDIVRTSNLIGNFESVTDNSQLVGFVADYSTPNAVNLIMVRQDKFVDTIQNQANRTGLSLAGVLDRSIDIRLANNTNELADALISSTIGFNQSQIAAAVNELQPLLMGASNRIITDANIVISNAITEHSLSSSKRGLWAQALGSNINHEEENGTTGYDADSYGGIVGIDTPINSNLNLGMAVSYNDSDVDSDSQNLNHKMSAKSWQVLGYGNYAVSDATQVNFHAGAGRSNIEGERYLSILTDAVAQSDYDVDTLQAGFGIGHRIGTENRNITPFAQVNYAQAKSDSYRETGAGVYNFEVDENTYESMRWTAGIKMSQALTPKIALTGQLAAAIENGDQRSDITASFISMPEDKFTTVGQEVGQEIGIAGIGIRYMPTANTTLSAGYRGEWRDNYDDQGANVALQITF</sequence>
<evidence type="ECO:0000256" key="1">
    <source>
        <dbReference type="ARBA" id="ARBA00022729"/>
    </source>
</evidence>
<keyword evidence="4" id="KW-1185">Reference proteome</keyword>
<dbReference type="EMBL" id="CP000082">
    <property type="protein sequence ID" value="AAZ19045.1"/>
    <property type="molecule type" value="Genomic_DNA"/>
</dbReference>
<dbReference type="Pfam" id="PF03797">
    <property type="entry name" value="Autotransporter"/>
    <property type="match status" value="1"/>
</dbReference>
<dbReference type="Gene3D" id="2.40.128.130">
    <property type="entry name" value="Autotransporter beta-domain"/>
    <property type="match status" value="1"/>
</dbReference>
<dbReference type="PROSITE" id="PS51208">
    <property type="entry name" value="AUTOTRANSPORTER"/>
    <property type="match status" value="1"/>
</dbReference>
<dbReference type="InterPro" id="IPR036709">
    <property type="entry name" value="Autotransporte_beta_dom_sf"/>
</dbReference>
<dbReference type="NCBIfam" id="TIGR02601">
    <property type="entry name" value="autotrns_rpt"/>
    <property type="match status" value="1"/>
</dbReference>
<dbReference type="OrthoDB" id="5760545at2"/>
<dbReference type="Pfam" id="PF13018">
    <property type="entry name" value="ESPR"/>
    <property type="match status" value="1"/>
</dbReference>
<dbReference type="InterPro" id="IPR030895">
    <property type="entry name" value="T5SS_PEPC_rpt"/>
</dbReference>
<dbReference type="NCBIfam" id="TIGR04393">
    <property type="entry name" value="rpt_T5SS_PEPC"/>
    <property type="match status" value="1"/>
</dbReference>
<dbReference type="InterPro" id="IPR024973">
    <property type="entry name" value="ESPR"/>
</dbReference>
<evidence type="ECO:0000313" key="3">
    <source>
        <dbReference type="EMBL" id="AAZ19045.1"/>
    </source>
</evidence>
<dbReference type="SMART" id="SM00869">
    <property type="entry name" value="Autotransporter"/>
    <property type="match status" value="1"/>
</dbReference>
<dbReference type="NCBIfam" id="TIGR01414">
    <property type="entry name" value="autotrans_barl"/>
    <property type="match status" value="1"/>
</dbReference>
<evidence type="ECO:0000259" key="2">
    <source>
        <dbReference type="PROSITE" id="PS51208"/>
    </source>
</evidence>
<accession>Q4FSG3</accession>
<dbReference type="GO" id="GO:0019867">
    <property type="term" value="C:outer membrane"/>
    <property type="evidence" value="ECO:0007669"/>
    <property type="project" value="InterPro"/>
</dbReference>